<dbReference type="AlphaFoldDB" id="A0A699HY58"/>
<evidence type="ECO:0000313" key="1">
    <source>
        <dbReference type="EMBL" id="GEY83400.1"/>
    </source>
</evidence>
<dbReference type="EMBL" id="BKCJ010214136">
    <property type="protein sequence ID" value="GEY83400.1"/>
    <property type="molecule type" value="Genomic_DNA"/>
</dbReference>
<proteinExistence type="predicted"/>
<organism evidence="1">
    <name type="scientific">Tanacetum cinerariifolium</name>
    <name type="common">Dalmatian daisy</name>
    <name type="synonym">Chrysanthemum cinerariifolium</name>
    <dbReference type="NCBI Taxonomy" id="118510"/>
    <lineage>
        <taxon>Eukaryota</taxon>
        <taxon>Viridiplantae</taxon>
        <taxon>Streptophyta</taxon>
        <taxon>Embryophyta</taxon>
        <taxon>Tracheophyta</taxon>
        <taxon>Spermatophyta</taxon>
        <taxon>Magnoliopsida</taxon>
        <taxon>eudicotyledons</taxon>
        <taxon>Gunneridae</taxon>
        <taxon>Pentapetalae</taxon>
        <taxon>asterids</taxon>
        <taxon>campanulids</taxon>
        <taxon>Asterales</taxon>
        <taxon>Asteraceae</taxon>
        <taxon>Asteroideae</taxon>
        <taxon>Anthemideae</taxon>
        <taxon>Anthemidinae</taxon>
        <taxon>Tanacetum</taxon>
    </lineage>
</organism>
<sequence length="244" mass="28119">MVGIQLFEKKLPKKNSLLNKKRWLMIPQDLQAQILSQTTDNSKRGLGYVSYNVVPHPHTGRFSPLRIELSHTRLPEFVEPSIKSYIVKRIEVVTQKASVKISVLVRENNGAPLIKDWESKGEDEVESTPEIERKTVTSSVDKVEVDIPKQNVKPTRRPVKYAEIYITQRPRGNQRNWNNLKSNHLGIEQSCLCEIHCPKDTWPGFHTRLLELDANYKELSLLCKLYQDSQGLQTLEVDTHKTLL</sequence>
<gene>
    <name evidence="1" type="ORF">Tci_455374</name>
</gene>
<comment type="caution">
    <text evidence="1">The sequence shown here is derived from an EMBL/GenBank/DDBJ whole genome shotgun (WGS) entry which is preliminary data.</text>
</comment>
<protein>
    <submittedName>
        <fullName evidence="1">Uncharacterized protein</fullName>
    </submittedName>
</protein>
<name>A0A699HY58_TANCI</name>
<accession>A0A699HY58</accession>
<reference evidence="1" key="1">
    <citation type="journal article" date="2019" name="Sci. Rep.">
        <title>Draft genome of Tanacetum cinerariifolium, the natural source of mosquito coil.</title>
        <authorList>
            <person name="Yamashiro T."/>
            <person name="Shiraishi A."/>
            <person name="Satake H."/>
            <person name="Nakayama K."/>
        </authorList>
    </citation>
    <scope>NUCLEOTIDE SEQUENCE</scope>
</reference>